<feature type="active site" description="Nucleophile" evidence="2">
    <location>
        <position position="158"/>
    </location>
</feature>
<keyword evidence="3" id="KW-0732">Signal</keyword>
<gene>
    <name evidence="5" type="ORF">DJ017_07610</name>
</gene>
<feature type="active site" evidence="2">
    <location>
        <position position="334"/>
    </location>
</feature>
<dbReference type="OrthoDB" id="9800754at2"/>
<keyword evidence="1" id="KW-0808">Transferase</keyword>
<dbReference type="Proteomes" id="UP000249254">
    <property type="component" value="Unassembled WGS sequence"/>
</dbReference>
<dbReference type="InterPro" id="IPR000073">
    <property type="entry name" value="AB_hydrolase_1"/>
</dbReference>
<accession>A0A328AK12</accession>
<feature type="domain" description="AB hydrolase-1" evidence="4">
    <location>
        <begin position="66"/>
        <end position="326"/>
    </location>
</feature>
<dbReference type="GO" id="GO:0009092">
    <property type="term" value="P:homoserine metabolic process"/>
    <property type="evidence" value="ECO:0007669"/>
    <property type="project" value="TreeGrafter"/>
</dbReference>
<evidence type="ECO:0000256" key="1">
    <source>
        <dbReference type="ARBA" id="ARBA00022679"/>
    </source>
</evidence>
<dbReference type="AlphaFoldDB" id="A0A328AK12"/>
<keyword evidence="6" id="KW-1185">Reference proteome</keyword>
<evidence type="ECO:0000256" key="3">
    <source>
        <dbReference type="SAM" id="SignalP"/>
    </source>
</evidence>
<sequence>MRWISALAAALVVTLAGAAEAAPEFQPHEFLIKDFHFRSGENLAELKIHYWTVGTPHRDAHGQIDNAVLILHGTGGTGRQFTAPQFADVLMVPGGVLDPAKYFLIMPDDIGHGGSSKPSDGLRMRFPKYDYGDMVEAEHALVTEGLGVNRLRLVMGTSMGCMHSFMWGEAWPEAARALMPLACLPIEIAGRNRLWRQMAMDSITADPAWAGGDYSQEPAQGLRGAENLLIIAGATPLPLQLELPTGEKVKAWYEAQLPARLNGLDANDLLYAIAASRTYDPSKDLEKITAPITWVNSADDFINPPELGVAEKMAPRLTNGRFVLIPTSPKTHGHGTHTWAALWQDELAALLKRSE</sequence>
<comment type="caution">
    <text evidence="5">The sequence shown here is derived from an EMBL/GenBank/DDBJ whole genome shotgun (WGS) entry which is preliminary data.</text>
</comment>
<dbReference type="PANTHER" id="PTHR32268:SF11">
    <property type="entry name" value="HOMOSERINE O-ACETYLTRANSFERASE"/>
    <property type="match status" value="1"/>
</dbReference>
<evidence type="ECO:0000313" key="6">
    <source>
        <dbReference type="Proteomes" id="UP000249254"/>
    </source>
</evidence>
<dbReference type="InterPro" id="IPR008220">
    <property type="entry name" value="HAT_MetX-like"/>
</dbReference>
<dbReference type="SUPFAM" id="SSF53474">
    <property type="entry name" value="alpha/beta-Hydrolases"/>
    <property type="match status" value="1"/>
</dbReference>
<feature type="signal peptide" evidence="3">
    <location>
        <begin position="1"/>
        <end position="21"/>
    </location>
</feature>
<dbReference type="RefSeq" id="WP_111528147.1">
    <property type="nucleotide sequence ID" value="NZ_JBHRSG010000004.1"/>
</dbReference>
<dbReference type="PIRSF" id="PIRSF000443">
    <property type="entry name" value="Homoser_Ac_trans"/>
    <property type="match status" value="1"/>
</dbReference>
<evidence type="ECO:0000313" key="5">
    <source>
        <dbReference type="EMBL" id="RAK54396.1"/>
    </source>
</evidence>
<reference evidence="6" key="1">
    <citation type="submission" date="2018-05" db="EMBL/GenBank/DDBJ databases">
        <authorList>
            <person name="Li X."/>
        </authorList>
    </citation>
    <scope>NUCLEOTIDE SEQUENCE [LARGE SCALE GENOMIC DNA]</scope>
    <source>
        <strain evidence="6">LX32</strain>
    </source>
</reference>
<dbReference type="PANTHER" id="PTHR32268">
    <property type="entry name" value="HOMOSERINE O-ACETYLTRANSFERASE"/>
    <property type="match status" value="1"/>
</dbReference>
<dbReference type="EMBL" id="QFYQ01000001">
    <property type="protein sequence ID" value="RAK54396.1"/>
    <property type="molecule type" value="Genomic_DNA"/>
</dbReference>
<organism evidence="5 6">
    <name type="scientific">Phenylobacterium soli</name>
    <dbReference type="NCBI Taxonomy" id="2170551"/>
    <lineage>
        <taxon>Bacteria</taxon>
        <taxon>Pseudomonadati</taxon>
        <taxon>Pseudomonadota</taxon>
        <taxon>Alphaproteobacteria</taxon>
        <taxon>Caulobacterales</taxon>
        <taxon>Caulobacteraceae</taxon>
        <taxon>Phenylobacterium</taxon>
    </lineage>
</organism>
<dbReference type="InterPro" id="IPR029058">
    <property type="entry name" value="AB_hydrolase_fold"/>
</dbReference>
<evidence type="ECO:0000256" key="2">
    <source>
        <dbReference type="PIRSR" id="PIRSR000443-1"/>
    </source>
</evidence>
<dbReference type="GO" id="GO:0004414">
    <property type="term" value="F:homoserine O-acetyltransferase activity"/>
    <property type="evidence" value="ECO:0007669"/>
    <property type="project" value="TreeGrafter"/>
</dbReference>
<dbReference type="Pfam" id="PF00561">
    <property type="entry name" value="Abhydrolase_1"/>
    <property type="match status" value="1"/>
</dbReference>
<proteinExistence type="predicted"/>
<dbReference type="GO" id="GO:0009086">
    <property type="term" value="P:methionine biosynthetic process"/>
    <property type="evidence" value="ECO:0007669"/>
    <property type="project" value="TreeGrafter"/>
</dbReference>
<protein>
    <recommendedName>
        <fullName evidence="4">AB hydrolase-1 domain-containing protein</fullName>
    </recommendedName>
</protein>
<evidence type="ECO:0000259" key="4">
    <source>
        <dbReference type="Pfam" id="PF00561"/>
    </source>
</evidence>
<dbReference type="Gene3D" id="3.40.50.1820">
    <property type="entry name" value="alpha/beta hydrolase"/>
    <property type="match status" value="1"/>
</dbReference>
<feature type="active site" evidence="2">
    <location>
        <position position="300"/>
    </location>
</feature>
<dbReference type="NCBIfam" id="NF005071">
    <property type="entry name" value="PRK06489.1"/>
    <property type="match status" value="1"/>
</dbReference>
<feature type="chain" id="PRO_5016356903" description="AB hydrolase-1 domain-containing protein" evidence="3">
    <location>
        <begin position="22"/>
        <end position="355"/>
    </location>
</feature>
<name>A0A328AK12_9CAUL</name>